<organism evidence="1 2">
    <name type="scientific">Austropuccinia psidii MF-1</name>
    <dbReference type="NCBI Taxonomy" id="1389203"/>
    <lineage>
        <taxon>Eukaryota</taxon>
        <taxon>Fungi</taxon>
        <taxon>Dikarya</taxon>
        <taxon>Basidiomycota</taxon>
        <taxon>Pucciniomycotina</taxon>
        <taxon>Pucciniomycetes</taxon>
        <taxon>Pucciniales</taxon>
        <taxon>Sphaerophragmiaceae</taxon>
        <taxon>Austropuccinia</taxon>
    </lineage>
</organism>
<dbReference type="OrthoDB" id="446925at2759"/>
<name>A0A9Q3I6P3_9BASI</name>
<accession>A0A9Q3I6P3</accession>
<dbReference type="EMBL" id="AVOT02034251">
    <property type="protein sequence ID" value="MBW0528310.1"/>
    <property type="molecule type" value="Genomic_DNA"/>
</dbReference>
<dbReference type="Proteomes" id="UP000765509">
    <property type="component" value="Unassembled WGS sequence"/>
</dbReference>
<keyword evidence="2" id="KW-1185">Reference proteome</keyword>
<dbReference type="AlphaFoldDB" id="A0A9Q3I6P3"/>
<evidence type="ECO:0000313" key="1">
    <source>
        <dbReference type="EMBL" id="MBW0528310.1"/>
    </source>
</evidence>
<proteinExistence type="predicted"/>
<comment type="caution">
    <text evidence="1">The sequence shown here is derived from an EMBL/GenBank/DDBJ whole genome shotgun (WGS) entry which is preliminary data.</text>
</comment>
<sequence length="116" mass="13969">MPDGLSRRPQSEYEEIEKAYFDGEEEWIKPHPGFGLKHNNIMKLAGIKLPSKQEGFWKRMVEYLNTLKKPSVSKEDDFKKIKRKSSNFFWRKANSKEEIHQIHKKLFQVRILKEEY</sequence>
<gene>
    <name evidence="1" type="ORF">O181_068025</name>
</gene>
<reference evidence="1" key="1">
    <citation type="submission" date="2021-03" db="EMBL/GenBank/DDBJ databases">
        <title>Draft genome sequence of rust myrtle Austropuccinia psidii MF-1, a brazilian biotype.</title>
        <authorList>
            <person name="Quecine M.C."/>
            <person name="Pachon D.M.R."/>
            <person name="Bonatelli M.L."/>
            <person name="Correr F.H."/>
            <person name="Franceschini L.M."/>
            <person name="Leite T.F."/>
            <person name="Margarido G.R.A."/>
            <person name="Almeida C.A."/>
            <person name="Ferrarezi J.A."/>
            <person name="Labate C.A."/>
        </authorList>
    </citation>
    <scope>NUCLEOTIDE SEQUENCE</scope>
    <source>
        <strain evidence="1">MF-1</strain>
    </source>
</reference>
<protein>
    <submittedName>
        <fullName evidence="1">Uncharacterized protein</fullName>
    </submittedName>
</protein>
<evidence type="ECO:0000313" key="2">
    <source>
        <dbReference type="Proteomes" id="UP000765509"/>
    </source>
</evidence>